<feature type="transmembrane region" description="Helical" evidence="6">
    <location>
        <begin position="97"/>
        <end position="116"/>
    </location>
</feature>
<keyword evidence="2" id="KW-1003">Cell membrane</keyword>
<sequence length="280" mass="30347">MNPETEGTLLAFLVLLALGLESAVIKANPSNPIGFITLSIFFAALILWVVLLATGKFREIRKKPGELKKAFLTGLFATTIAYSLYSLGTSMSTATNSAIITRLEVFYSLAIGWLFLRERVSGKALTSSLLLFGGVFLVLTQGKWITPRKGDFLLLLTPLFWQLGHTVAKFTDYSPLTIATLRNTFGFLLLLPLAFLSGIRLTKLAVAEGVIIATTQTLWYASISRINLSKATVILTPAPAVTIAVAIAFLGESVGVYHLLGFLLVVIGTLMIAFEESGKR</sequence>
<feature type="transmembrane region" description="Helical" evidence="6">
    <location>
        <begin position="33"/>
        <end position="55"/>
    </location>
</feature>
<evidence type="ECO:0000259" key="7">
    <source>
        <dbReference type="Pfam" id="PF00892"/>
    </source>
</evidence>
<feature type="domain" description="EamA" evidence="7">
    <location>
        <begin position="7"/>
        <end position="139"/>
    </location>
</feature>
<evidence type="ECO:0000256" key="2">
    <source>
        <dbReference type="ARBA" id="ARBA00022475"/>
    </source>
</evidence>
<feature type="transmembrane region" description="Helical" evidence="6">
    <location>
        <begin position="256"/>
        <end position="274"/>
    </location>
</feature>
<dbReference type="InterPro" id="IPR000620">
    <property type="entry name" value="EamA_dom"/>
</dbReference>
<dbReference type="Gene3D" id="1.10.3730.20">
    <property type="match status" value="1"/>
</dbReference>
<dbReference type="EMBL" id="CP014862">
    <property type="protein sequence ID" value="ASJ01968.1"/>
    <property type="molecule type" value="Genomic_DNA"/>
</dbReference>
<proteinExistence type="predicted"/>
<keyword evidence="9" id="KW-1185">Reference proteome</keyword>
<evidence type="ECO:0000256" key="3">
    <source>
        <dbReference type="ARBA" id="ARBA00022692"/>
    </source>
</evidence>
<name>A0A2Z2MJ43_THEPR</name>
<dbReference type="PANTHER" id="PTHR42920">
    <property type="entry name" value="OS03G0707200 PROTEIN-RELATED"/>
    <property type="match status" value="1"/>
</dbReference>
<keyword evidence="5 6" id="KW-0472">Membrane</keyword>
<dbReference type="SUPFAM" id="SSF103481">
    <property type="entry name" value="Multidrug resistance efflux transporter EmrE"/>
    <property type="match status" value="2"/>
</dbReference>
<dbReference type="GeneID" id="33318977"/>
<comment type="subcellular location">
    <subcellularLocation>
        <location evidence="1">Cell membrane</location>
        <topology evidence="1">Multi-pass membrane protein</topology>
    </subcellularLocation>
</comment>
<reference evidence="8 9" key="1">
    <citation type="submission" date="2016-03" db="EMBL/GenBank/DDBJ databases">
        <title>Complete genome sequence of Thermococcus profundus strain DT5432.</title>
        <authorList>
            <person name="Oger P.M."/>
        </authorList>
    </citation>
    <scope>NUCLEOTIDE SEQUENCE [LARGE SCALE GENOMIC DNA]</scope>
    <source>
        <strain evidence="8 9">DT 5432</strain>
    </source>
</reference>
<evidence type="ECO:0000313" key="9">
    <source>
        <dbReference type="Proteomes" id="UP000250179"/>
    </source>
</evidence>
<feature type="transmembrane region" description="Helical" evidence="6">
    <location>
        <begin position="180"/>
        <end position="198"/>
    </location>
</feature>
<keyword evidence="4 6" id="KW-1133">Transmembrane helix</keyword>
<feature type="domain" description="EamA" evidence="7">
    <location>
        <begin position="149"/>
        <end position="273"/>
    </location>
</feature>
<evidence type="ECO:0000256" key="6">
    <source>
        <dbReference type="SAM" id="Phobius"/>
    </source>
</evidence>
<evidence type="ECO:0000256" key="5">
    <source>
        <dbReference type="ARBA" id="ARBA00023136"/>
    </source>
</evidence>
<feature type="transmembrane region" description="Helical" evidence="6">
    <location>
        <begin position="233"/>
        <end position="250"/>
    </location>
</feature>
<keyword evidence="3 6" id="KW-0812">Transmembrane</keyword>
<dbReference type="GO" id="GO:0005886">
    <property type="term" value="C:plasma membrane"/>
    <property type="evidence" value="ECO:0007669"/>
    <property type="project" value="UniProtKB-SubCell"/>
</dbReference>
<dbReference type="Pfam" id="PF00892">
    <property type="entry name" value="EamA"/>
    <property type="match status" value="2"/>
</dbReference>
<evidence type="ECO:0000256" key="4">
    <source>
        <dbReference type="ARBA" id="ARBA00022989"/>
    </source>
</evidence>
<feature type="transmembrane region" description="Helical" evidence="6">
    <location>
        <begin position="67"/>
        <end position="85"/>
    </location>
</feature>
<dbReference type="RefSeq" id="WP_088857238.1">
    <property type="nucleotide sequence ID" value="NZ_CP014862.1"/>
</dbReference>
<dbReference type="AlphaFoldDB" id="A0A2Z2MJ43"/>
<evidence type="ECO:0000256" key="1">
    <source>
        <dbReference type="ARBA" id="ARBA00004651"/>
    </source>
</evidence>
<dbReference type="OrthoDB" id="86099at2157"/>
<gene>
    <name evidence="8" type="ORF">A3L09_01165</name>
</gene>
<dbReference type="InterPro" id="IPR037185">
    <property type="entry name" value="EmrE-like"/>
</dbReference>
<evidence type="ECO:0000313" key="8">
    <source>
        <dbReference type="EMBL" id="ASJ01968.1"/>
    </source>
</evidence>
<dbReference type="InterPro" id="IPR051258">
    <property type="entry name" value="Diverse_Substrate_Transporter"/>
</dbReference>
<organism evidence="8 9">
    <name type="scientific">Thermococcus profundus</name>
    <dbReference type="NCBI Taxonomy" id="49899"/>
    <lineage>
        <taxon>Archaea</taxon>
        <taxon>Methanobacteriati</taxon>
        <taxon>Methanobacteriota</taxon>
        <taxon>Thermococci</taxon>
        <taxon>Thermococcales</taxon>
        <taxon>Thermococcaceae</taxon>
        <taxon>Thermococcus</taxon>
    </lineage>
</organism>
<protein>
    <submittedName>
        <fullName evidence="8">Permease</fullName>
    </submittedName>
</protein>
<accession>A0A2Z2MJ43</accession>
<feature type="transmembrane region" description="Helical" evidence="6">
    <location>
        <begin position="128"/>
        <end position="146"/>
    </location>
</feature>
<dbReference type="PANTHER" id="PTHR42920:SF5">
    <property type="entry name" value="EAMA DOMAIN-CONTAINING PROTEIN"/>
    <property type="match status" value="1"/>
</dbReference>
<dbReference type="Proteomes" id="UP000250179">
    <property type="component" value="Chromosome"/>
</dbReference>
<dbReference type="KEGG" id="tprf:A3L09_01165"/>